<dbReference type="InterPro" id="IPR046450">
    <property type="entry name" value="PA_dom_sf"/>
</dbReference>
<dbReference type="PANTHER" id="PTHR12147:SF26">
    <property type="entry name" value="PEPTIDASE M28 DOMAIN-CONTAINING PROTEIN"/>
    <property type="match status" value="1"/>
</dbReference>
<feature type="domain" description="Peptidase M28" evidence="2">
    <location>
        <begin position="336"/>
        <end position="550"/>
    </location>
</feature>
<organism evidence="3 4">
    <name type="scientific">Luteimonas viscosa</name>
    <dbReference type="NCBI Taxonomy" id="1132694"/>
    <lineage>
        <taxon>Bacteria</taxon>
        <taxon>Pseudomonadati</taxon>
        <taxon>Pseudomonadota</taxon>
        <taxon>Gammaproteobacteria</taxon>
        <taxon>Lysobacterales</taxon>
        <taxon>Lysobacteraceae</taxon>
        <taxon>Luteimonas</taxon>
    </lineage>
</organism>
<evidence type="ECO:0000259" key="2">
    <source>
        <dbReference type="Pfam" id="PF04389"/>
    </source>
</evidence>
<evidence type="ECO:0000313" key="3">
    <source>
        <dbReference type="EMBL" id="TYT26445.1"/>
    </source>
</evidence>
<dbReference type="OrthoDB" id="9778250at2"/>
<keyword evidence="4" id="KW-1185">Reference proteome</keyword>
<protein>
    <submittedName>
        <fullName evidence="3">M20/M25/M40 family metallo-hydrolase</fullName>
    </submittedName>
</protein>
<dbReference type="GO" id="GO:0008235">
    <property type="term" value="F:metalloexopeptidase activity"/>
    <property type="evidence" value="ECO:0007669"/>
    <property type="project" value="InterPro"/>
</dbReference>
<dbReference type="SUPFAM" id="SSF52025">
    <property type="entry name" value="PA domain"/>
    <property type="match status" value="1"/>
</dbReference>
<dbReference type="GO" id="GO:0006508">
    <property type="term" value="P:proteolysis"/>
    <property type="evidence" value="ECO:0007669"/>
    <property type="project" value="InterPro"/>
</dbReference>
<gene>
    <name evidence="3" type="ORF">FZO89_09355</name>
</gene>
<dbReference type="Proteomes" id="UP000324973">
    <property type="component" value="Unassembled WGS sequence"/>
</dbReference>
<accession>A0A5D4XR52</accession>
<comment type="caution">
    <text evidence="3">The sequence shown here is derived from an EMBL/GenBank/DDBJ whole genome shotgun (WGS) entry which is preliminary data.</text>
</comment>
<evidence type="ECO:0000313" key="4">
    <source>
        <dbReference type="Proteomes" id="UP000324973"/>
    </source>
</evidence>
<keyword evidence="3" id="KW-0378">Hydrolase</keyword>
<feature type="region of interest" description="Disordered" evidence="1">
    <location>
        <begin position="40"/>
        <end position="71"/>
    </location>
</feature>
<dbReference type="Gene3D" id="3.50.30.30">
    <property type="match status" value="1"/>
</dbReference>
<dbReference type="EMBL" id="VTFT01000001">
    <property type="protein sequence ID" value="TYT26445.1"/>
    <property type="molecule type" value="Genomic_DNA"/>
</dbReference>
<dbReference type="InterPro" id="IPR007484">
    <property type="entry name" value="Peptidase_M28"/>
</dbReference>
<sequence>MPAAGASVRALVQGSPSMNPRLTAALVLLCLPLAACQRDPSPVDAAPSPASPAESAAAPATPPPPNDTPAGQRIEADVRALADDAMEGRETGTPGFDRAAEYVAGRYAEIGLTPAGDDGTFFQPVPLLRATVLDDGASLEIVRGGRRTGLEYRGQFLPMPNHNAPEATLEAPAAFVGQAVHAPELGHDDFAGVDLRGAIAVMFGGAPASFGNTHRAFHSSMREKLRNVVERGAVGVVYVNTADDEVRHPWARAVQNAGKPSMRLRDAGGRGIDTWPQLQAGAVVSAAAADELFAGGDRTAAQLFDAAREGTLKGFALPGTLRLAGRTKIEPLDSRNVVARIAGSDPTLASEHVVYTAHLDHIGIGAEVDGDGIHNGAIDNALGVAILLEAARELAAGPAPKRSMVFVALTAEEKGLLGAEWFAREPSVDGALVANINMDMPMLTAPTTDVVPVGVEHSSLRDALDTAAKDVGVALSPDPFPEETVFVRSDQYAFVRAGVPAVYLMGGVVGARPDQDPKLAATWFLRNCYHQPCDEVDLPIQYGDAARLATLNARIGRIVGDAAQRPRWNDGDFFGERFGRANR</sequence>
<dbReference type="PANTHER" id="PTHR12147">
    <property type="entry name" value="METALLOPEPTIDASE M28 FAMILY MEMBER"/>
    <property type="match status" value="1"/>
</dbReference>
<dbReference type="SUPFAM" id="SSF53187">
    <property type="entry name" value="Zn-dependent exopeptidases"/>
    <property type="match status" value="1"/>
</dbReference>
<dbReference type="CDD" id="cd04820">
    <property type="entry name" value="PA_M28_1_1"/>
    <property type="match status" value="1"/>
</dbReference>
<dbReference type="AlphaFoldDB" id="A0A5D4XR52"/>
<dbReference type="Gene3D" id="3.40.630.10">
    <property type="entry name" value="Zn peptidases"/>
    <property type="match status" value="1"/>
</dbReference>
<dbReference type="Pfam" id="PF04389">
    <property type="entry name" value="Peptidase_M28"/>
    <property type="match status" value="1"/>
</dbReference>
<proteinExistence type="predicted"/>
<name>A0A5D4XR52_9GAMM</name>
<feature type="compositionally biased region" description="Low complexity" evidence="1">
    <location>
        <begin position="40"/>
        <end position="59"/>
    </location>
</feature>
<evidence type="ECO:0000256" key="1">
    <source>
        <dbReference type="SAM" id="MobiDB-lite"/>
    </source>
</evidence>
<dbReference type="InterPro" id="IPR045175">
    <property type="entry name" value="M28_fam"/>
</dbReference>
<reference evidence="3 4" key="1">
    <citation type="submission" date="2019-08" db="EMBL/GenBank/DDBJ databases">
        <title>Luteimonas viscosus sp. nov., isolated from soil of a sunflower field.</title>
        <authorList>
            <person name="Jianli Z."/>
            <person name="Ying Z."/>
        </authorList>
    </citation>
    <scope>NUCLEOTIDE SEQUENCE [LARGE SCALE GENOMIC DNA]</scope>
    <source>
        <strain evidence="3 4">XBU10</strain>
    </source>
</reference>